<dbReference type="Pfam" id="PF23231">
    <property type="entry name" value="HAT_Syf1_CNRKL1_C"/>
    <property type="match status" value="2"/>
</dbReference>
<dbReference type="InterPro" id="IPR003107">
    <property type="entry name" value="HAT"/>
</dbReference>
<organism evidence="9 10">
    <name type="scientific">Caenorhabditis angaria</name>
    <dbReference type="NCBI Taxonomy" id="860376"/>
    <lineage>
        <taxon>Eukaryota</taxon>
        <taxon>Metazoa</taxon>
        <taxon>Ecdysozoa</taxon>
        <taxon>Nematoda</taxon>
        <taxon>Chromadorea</taxon>
        <taxon>Rhabditida</taxon>
        <taxon>Rhabditina</taxon>
        <taxon>Rhabditomorpha</taxon>
        <taxon>Rhabditoidea</taxon>
        <taxon>Rhabditidae</taxon>
        <taxon>Peloderinae</taxon>
        <taxon>Caenorhabditis</taxon>
    </lineage>
</organism>
<evidence type="ECO:0000256" key="5">
    <source>
        <dbReference type="ARBA" id="ARBA00023187"/>
    </source>
</evidence>
<keyword evidence="4" id="KW-0677">Repeat</keyword>
<feature type="domain" description="Pre-mRNA-splicing factor Syf1/CRNKL1-like C-terminal HAT-repeats" evidence="8">
    <location>
        <begin position="320"/>
        <end position="544"/>
    </location>
</feature>
<evidence type="ECO:0000256" key="6">
    <source>
        <dbReference type="ARBA" id="ARBA00023242"/>
    </source>
</evidence>
<dbReference type="SUPFAM" id="SSF48452">
    <property type="entry name" value="TPR-like"/>
    <property type="match status" value="2"/>
</dbReference>
<accession>A0A9P1N879</accession>
<evidence type="ECO:0000256" key="7">
    <source>
        <dbReference type="SAM" id="MobiDB-lite"/>
    </source>
</evidence>
<dbReference type="InterPro" id="IPR055430">
    <property type="entry name" value="HAT_Syf1_CNRKL1_C"/>
</dbReference>
<dbReference type="FunFam" id="1.25.40.10:FF:000491">
    <property type="entry name" value="Crooked neck-like protein 1"/>
    <property type="match status" value="1"/>
</dbReference>
<evidence type="ECO:0000256" key="3">
    <source>
        <dbReference type="ARBA" id="ARBA00022664"/>
    </source>
</evidence>
<evidence type="ECO:0000259" key="8">
    <source>
        <dbReference type="Pfam" id="PF23231"/>
    </source>
</evidence>
<dbReference type="OrthoDB" id="541719at2759"/>
<feature type="compositionally biased region" description="Basic and acidic residues" evidence="7">
    <location>
        <begin position="670"/>
        <end position="687"/>
    </location>
</feature>
<evidence type="ECO:0000256" key="1">
    <source>
        <dbReference type="ARBA" id="ARBA00004123"/>
    </source>
</evidence>
<dbReference type="PANTHER" id="PTHR11246:SF3">
    <property type="entry name" value="CROOKED NECK-LIKE PROTEIN 1"/>
    <property type="match status" value="1"/>
</dbReference>
<feature type="domain" description="Pre-mRNA-splicing factor Syf1/CRNKL1-like C-terminal HAT-repeats" evidence="8">
    <location>
        <begin position="88"/>
        <end position="308"/>
    </location>
</feature>
<feature type="compositionally biased region" description="Low complexity" evidence="7">
    <location>
        <begin position="713"/>
        <end position="726"/>
    </location>
</feature>
<dbReference type="InterPro" id="IPR011990">
    <property type="entry name" value="TPR-like_helical_dom_sf"/>
</dbReference>
<dbReference type="AlphaFoldDB" id="A0A9P1N879"/>
<dbReference type="GO" id="GO:0000974">
    <property type="term" value="C:Prp19 complex"/>
    <property type="evidence" value="ECO:0007669"/>
    <property type="project" value="TreeGrafter"/>
</dbReference>
<dbReference type="FunFam" id="1.25.40.10:FF:000597">
    <property type="entry name" value="Pre-mRNA-splicing factor CLF1"/>
    <property type="match status" value="1"/>
</dbReference>
<evidence type="ECO:0000313" key="10">
    <source>
        <dbReference type="Proteomes" id="UP001152747"/>
    </source>
</evidence>
<name>A0A9P1N879_9PELO</name>
<dbReference type="FunFam" id="1.25.40.10:FF:001154">
    <property type="entry name" value="Protein CBG09283"/>
    <property type="match status" value="1"/>
</dbReference>
<dbReference type="Gene3D" id="1.25.40.10">
    <property type="entry name" value="Tetratricopeptide repeat domain"/>
    <property type="match status" value="4"/>
</dbReference>
<comment type="caution">
    <text evidence="9">The sequence shown here is derived from an EMBL/GenBank/DDBJ whole genome shotgun (WGS) entry which is preliminary data.</text>
</comment>
<dbReference type="GO" id="GO:0000245">
    <property type="term" value="P:spliceosomal complex assembly"/>
    <property type="evidence" value="ECO:0007669"/>
    <property type="project" value="TreeGrafter"/>
</dbReference>
<dbReference type="SMART" id="SM00386">
    <property type="entry name" value="HAT"/>
    <property type="match status" value="14"/>
</dbReference>
<dbReference type="EMBL" id="CANHGI010000005">
    <property type="protein sequence ID" value="CAI5451721.1"/>
    <property type="molecule type" value="Genomic_DNA"/>
</dbReference>
<dbReference type="Proteomes" id="UP001152747">
    <property type="component" value="Unassembled WGS sequence"/>
</dbReference>
<evidence type="ECO:0000256" key="2">
    <source>
        <dbReference type="ARBA" id="ARBA00008644"/>
    </source>
</evidence>
<dbReference type="GO" id="GO:0071011">
    <property type="term" value="C:precatalytic spliceosome"/>
    <property type="evidence" value="ECO:0007669"/>
    <property type="project" value="TreeGrafter"/>
</dbReference>
<gene>
    <name evidence="9" type="ORF">CAMP_LOCUS14358</name>
</gene>
<feature type="compositionally biased region" description="Acidic residues" evidence="7">
    <location>
        <begin position="688"/>
        <end position="697"/>
    </location>
</feature>
<evidence type="ECO:0000313" key="9">
    <source>
        <dbReference type="EMBL" id="CAI5451721.1"/>
    </source>
</evidence>
<dbReference type="FunFam" id="1.25.40.10:FF:000599">
    <property type="entry name" value="Protein CBG09283"/>
    <property type="match status" value="1"/>
</dbReference>
<keyword evidence="5" id="KW-0508">mRNA splicing</keyword>
<dbReference type="GO" id="GO:0071007">
    <property type="term" value="C:U2-type catalytic step 2 spliceosome"/>
    <property type="evidence" value="ECO:0007669"/>
    <property type="project" value="TreeGrafter"/>
</dbReference>
<dbReference type="GO" id="GO:0071014">
    <property type="term" value="C:post-mRNA release spliceosomal complex"/>
    <property type="evidence" value="ECO:0007669"/>
    <property type="project" value="TreeGrafter"/>
</dbReference>
<keyword evidence="10" id="KW-1185">Reference proteome</keyword>
<proteinExistence type="inferred from homology"/>
<comment type="similarity">
    <text evidence="2">Belongs to the crooked-neck family.</text>
</comment>
<sequence>MSDDDSEMPGNRAIRLPKKAAKVKNKAPAPLQITAEQLLREAKERELELIPPPPKTKITDPEELKEYQRKKRKEFEDGIRKNRQQLANWIKYGKWEESIGEIQRARSVFERALDVDHRSISIWLQYAEMEMRSKQINHARNVFDRAITIMPRATQFWLKYSYMEEVIENVPGARQIFERWMEWEPPEQAWQTYINFEIRYKEIDRARSIYQRYLHVHGSNVQNWIKYAKFEERNGYIGNARAAYERGMEYFGEESINETILIAFALFEERQKEHERARAIFKYGLDNLPSNRTEEIFKHYTQHEKKFGERVGIEDVIISKRKTQYEKMVDENGYNYDAWFDYLRLLENEDAPKEEIEDLYERAIANVPPHDEKRYWRRYIYLWINYALYEELVAKDIERTRAVYTACLDIIPHKFFTFAKIWIMFAQFEIRQLNLAEARKILGVSIGKCPKDKLFRAYIDLELQLREFDRCRKLYEKFIENSPESSTTWIKFAELETLLGDMERARGVFDIAIQQPALDMPELLWKAYIDFEVSAEENEKARDLYETLLQRTNHIKVWISMAEFEQSIENFDGARKVYERANRSLENADKEERLMLLEAWRDSEKRAGNEEELKRVEQMMPKKVKKRRQIQTEDGVDAGWEEYFDYIFPQDQAAKGSFKLLEAAARWKKQREEMAKAAAETSDRVDRENEENEEEEEKEKVREGDSDTDMESDSSVSSPSSSSSSSEDSDQD</sequence>
<dbReference type="PANTHER" id="PTHR11246">
    <property type="entry name" value="PRE-MRNA SPLICING FACTOR"/>
    <property type="match status" value="1"/>
</dbReference>
<comment type="subcellular location">
    <subcellularLocation>
        <location evidence="1">Nucleus</location>
    </subcellularLocation>
</comment>
<evidence type="ECO:0000256" key="4">
    <source>
        <dbReference type="ARBA" id="ARBA00022737"/>
    </source>
</evidence>
<protein>
    <recommendedName>
        <fullName evidence="8">Pre-mRNA-splicing factor Syf1/CRNKL1-like C-terminal HAT-repeats domain-containing protein</fullName>
    </recommendedName>
</protein>
<reference evidence="9" key="1">
    <citation type="submission" date="2022-11" db="EMBL/GenBank/DDBJ databases">
        <authorList>
            <person name="Kikuchi T."/>
        </authorList>
    </citation>
    <scope>NUCLEOTIDE SEQUENCE</scope>
    <source>
        <strain evidence="9">PS1010</strain>
    </source>
</reference>
<feature type="region of interest" description="Disordered" evidence="7">
    <location>
        <begin position="669"/>
        <end position="732"/>
    </location>
</feature>
<keyword evidence="3" id="KW-0507">mRNA processing</keyword>
<dbReference type="InterPro" id="IPR045075">
    <property type="entry name" value="Syf1-like"/>
</dbReference>
<keyword evidence="6" id="KW-0539">Nucleus</keyword>